<evidence type="ECO:0000259" key="2">
    <source>
        <dbReference type="Pfam" id="PF08450"/>
    </source>
</evidence>
<name>A0A2W5NBS5_RHOSU</name>
<dbReference type="InterPro" id="IPR013658">
    <property type="entry name" value="SGL"/>
</dbReference>
<gene>
    <name evidence="3" type="ORF">DI556_15295</name>
</gene>
<dbReference type="AlphaFoldDB" id="A0A2W5NBS5"/>
<proteinExistence type="predicted"/>
<dbReference type="PANTHER" id="PTHR47572:SF4">
    <property type="entry name" value="LACTONASE DRP35"/>
    <property type="match status" value="1"/>
</dbReference>
<dbReference type="EMBL" id="QFPW01000013">
    <property type="protein sequence ID" value="PZQ48185.1"/>
    <property type="molecule type" value="Genomic_DNA"/>
</dbReference>
<accession>A0A2W5NBS5</accession>
<organism evidence="3 4">
    <name type="scientific">Rhodovulum sulfidophilum</name>
    <name type="common">Rhodobacter sulfidophilus</name>
    <dbReference type="NCBI Taxonomy" id="35806"/>
    <lineage>
        <taxon>Bacteria</taxon>
        <taxon>Pseudomonadati</taxon>
        <taxon>Pseudomonadota</taxon>
        <taxon>Alphaproteobacteria</taxon>
        <taxon>Rhodobacterales</taxon>
        <taxon>Paracoccaceae</taxon>
        <taxon>Rhodovulum</taxon>
    </lineage>
</organism>
<evidence type="ECO:0000256" key="1">
    <source>
        <dbReference type="ARBA" id="ARBA00022801"/>
    </source>
</evidence>
<keyword evidence="1" id="KW-0378">Hydrolase</keyword>
<comment type="caution">
    <text evidence="3">The sequence shown here is derived from an EMBL/GenBank/DDBJ whole genome shotgun (WGS) entry which is preliminary data.</text>
</comment>
<evidence type="ECO:0000313" key="3">
    <source>
        <dbReference type="EMBL" id="PZQ48185.1"/>
    </source>
</evidence>
<feature type="domain" description="SMP-30/Gluconolactonase/LRE-like region" evidence="2">
    <location>
        <begin position="29"/>
        <end position="280"/>
    </location>
</feature>
<dbReference type="Gene3D" id="2.120.10.30">
    <property type="entry name" value="TolB, C-terminal domain"/>
    <property type="match status" value="1"/>
</dbReference>
<dbReference type="SUPFAM" id="SSF63829">
    <property type="entry name" value="Calcium-dependent phosphotriesterase"/>
    <property type="match status" value="1"/>
</dbReference>
<dbReference type="InterPro" id="IPR011042">
    <property type="entry name" value="6-blade_b-propeller_TolB-like"/>
</dbReference>
<protein>
    <submittedName>
        <fullName evidence="3">Gluconolactonase</fullName>
    </submittedName>
</protein>
<sequence>MIFDKSHAALEALIAPDARMDAVSEGYKLTEGIIWHHREDYLIFSDMAHGKVYKWSEADGTSVIRTPSNITNGNFVDAEGRIVSCEHATSSVTRWEPDGRYVTVLATHHAGKELNSPNDLVVDGKGAIWFTDPTYGRTSPAAGVARPIPQDHRGVYRLDPDGTISLMASDFEQPNGLCFEPGETSLLVNDTPRDHIRRFHLAADGTLTGGEVIARLEGTEPGKADGLKVDEQGRIYCTGPAGVHVFHPSGDLIGVIRTPDQCRNFCFGGADRSELFFATSSAIFRLRTRTRGIRVF</sequence>
<evidence type="ECO:0000313" key="4">
    <source>
        <dbReference type="Proteomes" id="UP000249185"/>
    </source>
</evidence>
<dbReference type="PANTHER" id="PTHR47572">
    <property type="entry name" value="LIPOPROTEIN-RELATED"/>
    <property type="match status" value="1"/>
</dbReference>
<dbReference type="GO" id="GO:0016787">
    <property type="term" value="F:hydrolase activity"/>
    <property type="evidence" value="ECO:0007669"/>
    <property type="project" value="UniProtKB-KW"/>
</dbReference>
<dbReference type="Pfam" id="PF08450">
    <property type="entry name" value="SGL"/>
    <property type="match status" value="1"/>
</dbReference>
<reference evidence="3 4" key="1">
    <citation type="submission" date="2017-08" db="EMBL/GenBank/DDBJ databases">
        <title>Infants hospitalized years apart are colonized by the same room-sourced microbial strains.</title>
        <authorList>
            <person name="Brooks B."/>
            <person name="Olm M.R."/>
            <person name="Firek B.A."/>
            <person name="Baker R."/>
            <person name="Thomas B.C."/>
            <person name="Morowitz M.J."/>
            <person name="Banfield J.F."/>
        </authorList>
    </citation>
    <scope>NUCLEOTIDE SEQUENCE [LARGE SCALE GENOMIC DNA]</scope>
    <source>
        <strain evidence="3">S2_005_002_R2_34</strain>
    </source>
</reference>
<dbReference type="Proteomes" id="UP000249185">
    <property type="component" value="Unassembled WGS sequence"/>
</dbReference>
<dbReference type="InterPro" id="IPR051262">
    <property type="entry name" value="SMP-30/CGR1_Lactonase"/>
</dbReference>